<dbReference type="Gramene" id="Mp5g00400.1">
    <property type="protein sequence ID" value="Mp5g00400.1.cds"/>
    <property type="gene ID" value="Mp5g00400"/>
</dbReference>
<dbReference type="Pfam" id="PF08695">
    <property type="entry name" value="Coa1"/>
    <property type="match status" value="1"/>
</dbReference>
<dbReference type="PANTHER" id="PTHR35114:SF1">
    <property type="entry name" value="CYTOCHROME OXIDASE COMPLEX ASSEMBLY PROTEIN"/>
    <property type="match status" value="1"/>
</dbReference>
<name>A0A2R6WLE6_MARPO</name>
<dbReference type="AlphaFoldDB" id="A0A2R6WLE6"/>
<organism evidence="1 2">
    <name type="scientific">Marchantia polymorpha</name>
    <name type="common">Common liverwort</name>
    <name type="synonym">Marchantia aquatica</name>
    <dbReference type="NCBI Taxonomy" id="3197"/>
    <lineage>
        <taxon>Eukaryota</taxon>
        <taxon>Viridiplantae</taxon>
        <taxon>Streptophyta</taxon>
        <taxon>Embryophyta</taxon>
        <taxon>Marchantiophyta</taxon>
        <taxon>Marchantiopsida</taxon>
        <taxon>Marchantiidae</taxon>
        <taxon>Marchantiales</taxon>
        <taxon>Marchantiaceae</taxon>
        <taxon>Marchantia</taxon>
    </lineage>
</organism>
<gene>
    <name evidence="1" type="ORF">MARPO_0078s0039</name>
</gene>
<evidence type="ECO:0000313" key="1">
    <source>
        <dbReference type="EMBL" id="PTQ34633.1"/>
    </source>
</evidence>
<dbReference type="OMA" id="EAGPCIS"/>
<evidence type="ECO:0000313" key="2">
    <source>
        <dbReference type="Proteomes" id="UP000244005"/>
    </source>
</evidence>
<reference evidence="2" key="1">
    <citation type="journal article" date="2017" name="Cell">
        <title>Insights into land plant evolution garnered from the Marchantia polymorpha genome.</title>
        <authorList>
            <person name="Bowman J.L."/>
            <person name="Kohchi T."/>
            <person name="Yamato K.T."/>
            <person name="Jenkins J."/>
            <person name="Shu S."/>
            <person name="Ishizaki K."/>
            <person name="Yamaoka S."/>
            <person name="Nishihama R."/>
            <person name="Nakamura Y."/>
            <person name="Berger F."/>
            <person name="Adam C."/>
            <person name="Aki S.S."/>
            <person name="Althoff F."/>
            <person name="Araki T."/>
            <person name="Arteaga-Vazquez M.A."/>
            <person name="Balasubrmanian S."/>
            <person name="Barry K."/>
            <person name="Bauer D."/>
            <person name="Boehm C.R."/>
            <person name="Briginshaw L."/>
            <person name="Caballero-Perez J."/>
            <person name="Catarino B."/>
            <person name="Chen F."/>
            <person name="Chiyoda S."/>
            <person name="Chovatia M."/>
            <person name="Davies K.M."/>
            <person name="Delmans M."/>
            <person name="Demura T."/>
            <person name="Dierschke T."/>
            <person name="Dolan L."/>
            <person name="Dorantes-Acosta A.E."/>
            <person name="Eklund D.M."/>
            <person name="Florent S.N."/>
            <person name="Flores-Sandoval E."/>
            <person name="Fujiyama A."/>
            <person name="Fukuzawa H."/>
            <person name="Galik B."/>
            <person name="Grimanelli D."/>
            <person name="Grimwood J."/>
            <person name="Grossniklaus U."/>
            <person name="Hamada T."/>
            <person name="Haseloff J."/>
            <person name="Hetherington A.J."/>
            <person name="Higo A."/>
            <person name="Hirakawa Y."/>
            <person name="Hundley H.N."/>
            <person name="Ikeda Y."/>
            <person name="Inoue K."/>
            <person name="Inoue S.I."/>
            <person name="Ishida S."/>
            <person name="Jia Q."/>
            <person name="Kakita M."/>
            <person name="Kanazawa T."/>
            <person name="Kawai Y."/>
            <person name="Kawashima T."/>
            <person name="Kennedy M."/>
            <person name="Kinose K."/>
            <person name="Kinoshita T."/>
            <person name="Kohara Y."/>
            <person name="Koide E."/>
            <person name="Komatsu K."/>
            <person name="Kopischke S."/>
            <person name="Kubo M."/>
            <person name="Kyozuka J."/>
            <person name="Lagercrantz U."/>
            <person name="Lin S.S."/>
            <person name="Lindquist E."/>
            <person name="Lipzen A.M."/>
            <person name="Lu C.W."/>
            <person name="De Luna E."/>
            <person name="Martienssen R.A."/>
            <person name="Minamino N."/>
            <person name="Mizutani M."/>
            <person name="Mizutani M."/>
            <person name="Mochizuki N."/>
            <person name="Monte I."/>
            <person name="Mosher R."/>
            <person name="Nagasaki H."/>
            <person name="Nakagami H."/>
            <person name="Naramoto S."/>
            <person name="Nishitani K."/>
            <person name="Ohtani M."/>
            <person name="Okamoto T."/>
            <person name="Okumura M."/>
            <person name="Phillips J."/>
            <person name="Pollak B."/>
            <person name="Reinders A."/>
            <person name="Rovekamp M."/>
            <person name="Sano R."/>
            <person name="Sawa S."/>
            <person name="Schmid M.W."/>
            <person name="Shirakawa M."/>
            <person name="Solano R."/>
            <person name="Spunde A."/>
            <person name="Suetsugu N."/>
            <person name="Sugano S."/>
            <person name="Sugiyama A."/>
            <person name="Sun R."/>
            <person name="Suzuki Y."/>
            <person name="Takenaka M."/>
            <person name="Takezawa D."/>
            <person name="Tomogane H."/>
            <person name="Tsuzuki M."/>
            <person name="Ueda T."/>
            <person name="Umeda M."/>
            <person name="Ward J.M."/>
            <person name="Watanabe Y."/>
            <person name="Yazaki K."/>
            <person name="Yokoyama R."/>
            <person name="Yoshitake Y."/>
            <person name="Yotsui I."/>
            <person name="Zachgo S."/>
            <person name="Schmutz J."/>
        </authorList>
    </citation>
    <scope>NUCLEOTIDE SEQUENCE [LARGE SCALE GENOMIC DNA]</scope>
    <source>
        <strain evidence="2">Tak-1</strain>
    </source>
</reference>
<dbReference type="EMBL" id="KZ772750">
    <property type="protein sequence ID" value="PTQ34633.1"/>
    <property type="molecule type" value="Genomic_DNA"/>
</dbReference>
<dbReference type="PROSITE" id="PS51257">
    <property type="entry name" value="PROKAR_LIPOPROTEIN"/>
    <property type="match status" value="1"/>
</dbReference>
<proteinExistence type="predicted"/>
<protein>
    <submittedName>
        <fullName evidence="1">Uncharacterized protein</fullName>
    </submittedName>
</protein>
<dbReference type="InterPro" id="IPR014807">
    <property type="entry name" value="Coa1"/>
</dbReference>
<keyword evidence="2" id="KW-1185">Reference proteome</keyword>
<accession>A0A2R6WLE6</accession>
<dbReference type="Proteomes" id="UP000244005">
    <property type="component" value="Unassembled WGS sequence"/>
</dbReference>
<dbReference type="PANTHER" id="PTHR35114">
    <property type="entry name" value="CYTOCHROME OXIDASE COMPLEX ASSEMBLY PROTEIN"/>
    <property type="match status" value="1"/>
</dbReference>
<dbReference type="OrthoDB" id="535599at2759"/>
<sequence length="223" mass="23766">MQRRTIASLVSSLAHHGTFVVWLSPTAGLSCPAVRRCVSGVAETVTETVKTSNARMARRAGAVALCGAMGWAAASAAEDVYIYDQCSSKALEKASQDPRLKEYIGEGIKLGQWHWYEASLAVAHKGMSASCSFPVYGSHGTANLHLKAVRLHGRRESVFHNIFGGGQWEVLMLEAQVPGFTDGISASSSQRINLMQTSDEPKTGDGAKGEEAGPCISANLQEV</sequence>